<protein>
    <submittedName>
        <fullName evidence="1">Uncharacterized protein</fullName>
    </submittedName>
</protein>
<evidence type="ECO:0000313" key="2">
    <source>
        <dbReference type="Proteomes" id="UP000548632"/>
    </source>
</evidence>
<accession>A0A839H927</accession>
<gene>
    <name evidence="1" type="ORF">HUK38_04905</name>
</gene>
<dbReference type="Proteomes" id="UP000548632">
    <property type="component" value="Unassembled WGS sequence"/>
</dbReference>
<sequence length="67" mass="7705">MYETIELTTAHGDTVYLYAVREPVMFEYENSNHQHIYCADADSYAYTHGGERYRAACDAIAEYLVMA</sequence>
<dbReference type="RefSeq" id="WP_182583048.1">
    <property type="nucleotide sequence ID" value="NZ_JABVCQ010000007.1"/>
</dbReference>
<name>A0A839H927_9GAMM</name>
<evidence type="ECO:0000313" key="1">
    <source>
        <dbReference type="EMBL" id="MBB1125571.1"/>
    </source>
</evidence>
<dbReference type="AlphaFoldDB" id="A0A839H927"/>
<organism evidence="1 2">
    <name type="scientific">Thiospirillum jenense</name>
    <dbReference type="NCBI Taxonomy" id="1653858"/>
    <lineage>
        <taxon>Bacteria</taxon>
        <taxon>Pseudomonadati</taxon>
        <taxon>Pseudomonadota</taxon>
        <taxon>Gammaproteobacteria</taxon>
        <taxon>Chromatiales</taxon>
        <taxon>Chromatiaceae</taxon>
        <taxon>Thiospirillum</taxon>
    </lineage>
</organism>
<keyword evidence="2" id="KW-1185">Reference proteome</keyword>
<comment type="caution">
    <text evidence="1">The sequence shown here is derived from an EMBL/GenBank/DDBJ whole genome shotgun (WGS) entry which is preliminary data.</text>
</comment>
<proteinExistence type="predicted"/>
<dbReference type="EMBL" id="JABVCQ010000007">
    <property type="protein sequence ID" value="MBB1125571.1"/>
    <property type="molecule type" value="Genomic_DNA"/>
</dbReference>
<reference evidence="1 2" key="1">
    <citation type="journal article" date="2020" name="Arch. Microbiol.">
        <title>The genome sequence of the giant phototrophic gammaproteobacterium Thiospirillum jenense gives insight into its physiological properties and phylogenetic relationships.</title>
        <authorList>
            <person name="Imhoff J.F."/>
            <person name="Meyer T.E."/>
            <person name="Kyndt J.A."/>
        </authorList>
    </citation>
    <scope>NUCLEOTIDE SEQUENCE [LARGE SCALE GENOMIC DNA]</scope>
    <source>
        <strain evidence="1 2">DSM 216</strain>
    </source>
</reference>